<gene>
    <name evidence="2" type="ORF">pdam_00011967</name>
</gene>
<keyword evidence="1" id="KW-1133">Transmembrane helix</keyword>
<comment type="caution">
    <text evidence="2">The sequence shown here is derived from an EMBL/GenBank/DDBJ whole genome shotgun (WGS) entry which is preliminary data.</text>
</comment>
<feature type="non-terminal residue" evidence="2">
    <location>
        <position position="1"/>
    </location>
</feature>
<evidence type="ECO:0000256" key="1">
    <source>
        <dbReference type="SAM" id="Phobius"/>
    </source>
</evidence>
<accession>A0A3M6UKT4</accession>
<keyword evidence="3" id="KW-1185">Reference proteome</keyword>
<evidence type="ECO:0000313" key="3">
    <source>
        <dbReference type="Proteomes" id="UP000275408"/>
    </source>
</evidence>
<name>A0A3M6UKT4_POCDA</name>
<dbReference type="OrthoDB" id="5945105at2759"/>
<evidence type="ECO:0000313" key="2">
    <source>
        <dbReference type="EMBL" id="RMX54271.1"/>
    </source>
</evidence>
<dbReference type="Proteomes" id="UP000275408">
    <property type="component" value="Unassembled WGS sequence"/>
</dbReference>
<dbReference type="AlphaFoldDB" id="A0A3M6UKT4"/>
<feature type="transmembrane region" description="Helical" evidence="1">
    <location>
        <begin position="21"/>
        <end position="41"/>
    </location>
</feature>
<keyword evidence="1" id="KW-0812">Transmembrane</keyword>
<dbReference type="EMBL" id="RCHS01001288">
    <property type="protein sequence ID" value="RMX54271.1"/>
    <property type="molecule type" value="Genomic_DNA"/>
</dbReference>
<proteinExistence type="predicted"/>
<protein>
    <submittedName>
        <fullName evidence="2">Uncharacterized protein</fullName>
    </submittedName>
</protein>
<sequence length="506" mass="55629">TKILSRTPRVSGPLKEKMLGPVVLVAVAILILRVGGGLRGFRPTQCNLIYENACHQYRETGNHEIMCRESAQHKLCQQTCNSGSCRLHCHASNSCTQRCVAGRCNNIFCKSKYCRQDCTRGSCQLMDCGGETCRQKCLMGGCNMLCSKGATNCTQWCELGKCTMRCPPGVKSCEQTCNGGKCNMICNAEKCKRSCKGGECTYGAEVTRGLEAVLGAPRYIYCNDDLRESICMQTCSEGNCDMKYKYSHHSSLLQVCAGGSCHFDCKAPRKCTQVCIGGKCMKYLCNSRVCIQECVAGGCTMECEAETCLQTCRGGDCRMSCMSNVKRCFQWCPGGNCILGCEAEQCKRYCQSGSCVTPAQAPKLQAIARRVRCAMLTRECHQQCPQKRSCSFLGWLHYGIFRSINQTCNEGDCRRMECRASIKCRQTCNDGACYSMSCTSTNCLQDCAGANCNMECNSEHCTQICRGGGCQMKCAETVKTCRQSCNPQNLNCQSICLAKTCSVTLM</sequence>
<reference evidence="2 3" key="1">
    <citation type="journal article" date="2018" name="Sci. Rep.">
        <title>Comparative analysis of the Pocillopora damicornis genome highlights role of immune system in coral evolution.</title>
        <authorList>
            <person name="Cunning R."/>
            <person name="Bay R.A."/>
            <person name="Gillette P."/>
            <person name="Baker A.C."/>
            <person name="Traylor-Knowles N."/>
        </authorList>
    </citation>
    <scope>NUCLEOTIDE SEQUENCE [LARGE SCALE GENOMIC DNA]</scope>
    <source>
        <strain evidence="2">RSMAS</strain>
        <tissue evidence="2">Whole animal</tissue>
    </source>
</reference>
<keyword evidence="1" id="KW-0472">Membrane</keyword>
<organism evidence="2 3">
    <name type="scientific">Pocillopora damicornis</name>
    <name type="common">Cauliflower coral</name>
    <name type="synonym">Millepora damicornis</name>
    <dbReference type="NCBI Taxonomy" id="46731"/>
    <lineage>
        <taxon>Eukaryota</taxon>
        <taxon>Metazoa</taxon>
        <taxon>Cnidaria</taxon>
        <taxon>Anthozoa</taxon>
        <taxon>Hexacorallia</taxon>
        <taxon>Scleractinia</taxon>
        <taxon>Astrocoeniina</taxon>
        <taxon>Pocilloporidae</taxon>
        <taxon>Pocillopora</taxon>
    </lineage>
</organism>